<evidence type="ECO:0000313" key="1">
    <source>
        <dbReference type="EMBL" id="QHB38476.1"/>
    </source>
</evidence>
<keyword evidence="2" id="KW-1185">Reference proteome</keyword>
<dbReference type="Proteomes" id="UP000464726">
    <property type="component" value="Segment"/>
</dbReference>
<name>A0A6B9L954_9CAUD</name>
<evidence type="ECO:0008006" key="3">
    <source>
        <dbReference type="Google" id="ProtNLM"/>
    </source>
</evidence>
<dbReference type="EMBL" id="MN812203">
    <property type="protein sequence ID" value="QHB38476.1"/>
    <property type="molecule type" value="Genomic_DNA"/>
</dbReference>
<protein>
    <recommendedName>
        <fullName evidence="3">Lipoprotein</fullName>
    </recommendedName>
</protein>
<organism evidence="1 2">
    <name type="scientific">Flavobacterium phage vB_FspM_lotta8-1</name>
    <dbReference type="NCBI Taxonomy" id="2686242"/>
    <lineage>
        <taxon>Viruses</taxon>
        <taxon>Duplodnaviria</taxon>
        <taxon>Heunggongvirae</taxon>
        <taxon>Uroviricota</taxon>
        <taxon>Caudoviricetes</taxon>
        <taxon>Winoviridae</taxon>
        <taxon>Pippivirus</taxon>
        <taxon>Pippivirus lotta</taxon>
    </lineage>
</organism>
<sequence>MKTIKILLLAALVLVLFTSCTCDDDTIIVNSSCEFTKTEEVLYDSQDNLIRLNNVWLHNLDMGTTPWSRLQYIGIDQSIGLNSLRITSEKEILEVYNPSFYGDYTLTFVSPYEVIFYSKRLQDYYYNNDVYYFVITTKR</sequence>
<accession>A0A6B9L954</accession>
<reference evidence="1 2" key="1">
    <citation type="journal article" date="2020" name="Viruses">
        <title>Diversity and Host Interactions Among Virulent and Temperate Baltic Sea Flavobacterium Phages.</title>
        <authorList>
            <person name="Nilsson E."/>
            <person name="Bayfield O.W."/>
            <person name="Lundin D."/>
            <person name="Antson A.A."/>
            <person name="Holmfeldt K."/>
        </authorList>
    </citation>
    <scope>NUCLEOTIDE SEQUENCE [LARGE SCALE GENOMIC DNA]</scope>
</reference>
<proteinExistence type="predicted"/>
<gene>
    <name evidence="1" type="ORF">lotta81_gp018</name>
</gene>
<dbReference type="PROSITE" id="PS51257">
    <property type="entry name" value="PROKAR_LIPOPROTEIN"/>
    <property type="match status" value="1"/>
</dbReference>
<evidence type="ECO:0000313" key="2">
    <source>
        <dbReference type="Proteomes" id="UP000464726"/>
    </source>
</evidence>